<dbReference type="Pfam" id="PF00892">
    <property type="entry name" value="EamA"/>
    <property type="match status" value="2"/>
</dbReference>
<feature type="transmembrane region" description="Helical" evidence="6">
    <location>
        <begin position="95"/>
        <end position="118"/>
    </location>
</feature>
<organism evidence="8 9">
    <name type="scientific">Chitinophaga terrae</name>
    <name type="common">ex Kim and Jung 2007</name>
    <dbReference type="NCBI Taxonomy" id="408074"/>
    <lineage>
        <taxon>Bacteria</taxon>
        <taxon>Pseudomonadati</taxon>
        <taxon>Bacteroidota</taxon>
        <taxon>Chitinophagia</taxon>
        <taxon>Chitinophagales</taxon>
        <taxon>Chitinophagaceae</taxon>
        <taxon>Chitinophaga</taxon>
    </lineage>
</organism>
<comment type="subcellular location">
    <subcellularLocation>
        <location evidence="1">Membrane</location>
        <topology evidence="1">Multi-pass membrane protein</topology>
    </subcellularLocation>
</comment>
<feature type="transmembrane region" description="Helical" evidence="6">
    <location>
        <begin position="130"/>
        <end position="147"/>
    </location>
</feature>
<evidence type="ECO:0000256" key="2">
    <source>
        <dbReference type="ARBA" id="ARBA00007362"/>
    </source>
</evidence>
<evidence type="ECO:0000256" key="5">
    <source>
        <dbReference type="ARBA" id="ARBA00023136"/>
    </source>
</evidence>
<dbReference type="InterPro" id="IPR037185">
    <property type="entry name" value="EmrE-like"/>
</dbReference>
<evidence type="ECO:0000256" key="6">
    <source>
        <dbReference type="SAM" id="Phobius"/>
    </source>
</evidence>
<dbReference type="EMBL" id="FNRL01000053">
    <property type="protein sequence ID" value="SEB11871.1"/>
    <property type="molecule type" value="Genomic_DNA"/>
</dbReference>
<evidence type="ECO:0000259" key="7">
    <source>
        <dbReference type="Pfam" id="PF00892"/>
    </source>
</evidence>
<keyword evidence="4 6" id="KW-1133">Transmembrane helix</keyword>
<feature type="transmembrane region" description="Helical" evidence="6">
    <location>
        <begin position="220"/>
        <end position="243"/>
    </location>
</feature>
<evidence type="ECO:0000256" key="4">
    <source>
        <dbReference type="ARBA" id="ARBA00022989"/>
    </source>
</evidence>
<evidence type="ECO:0000313" key="8">
    <source>
        <dbReference type="EMBL" id="SEB11871.1"/>
    </source>
</evidence>
<dbReference type="RefSeq" id="WP_089766285.1">
    <property type="nucleotide sequence ID" value="NZ_BKAT01000075.1"/>
</dbReference>
<dbReference type="InterPro" id="IPR050638">
    <property type="entry name" value="AA-Vitamin_Transporters"/>
</dbReference>
<keyword evidence="9" id="KW-1185">Reference proteome</keyword>
<dbReference type="PANTHER" id="PTHR32322">
    <property type="entry name" value="INNER MEMBRANE TRANSPORTER"/>
    <property type="match status" value="1"/>
</dbReference>
<dbReference type="STRING" id="408074.SAMN05660909_05623"/>
<protein>
    <submittedName>
        <fullName evidence="8">Permease of the drug/metabolite transporter (DMT) superfamily</fullName>
    </submittedName>
</protein>
<dbReference type="OrthoDB" id="1117213at2"/>
<dbReference type="InterPro" id="IPR000620">
    <property type="entry name" value="EamA_dom"/>
</dbReference>
<feature type="transmembrane region" description="Helical" evidence="6">
    <location>
        <begin position="35"/>
        <end position="58"/>
    </location>
</feature>
<feature type="transmembrane region" description="Helical" evidence="6">
    <location>
        <begin position="70"/>
        <end position="89"/>
    </location>
</feature>
<keyword evidence="3 6" id="KW-0812">Transmembrane</keyword>
<accession>A0A1H4GRA8</accession>
<feature type="transmembrane region" description="Helical" evidence="6">
    <location>
        <begin position="188"/>
        <end position="208"/>
    </location>
</feature>
<keyword evidence="5 6" id="KW-0472">Membrane</keyword>
<reference evidence="9" key="1">
    <citation type="submission" date="2016-10" db="EMBL/GenBank/DDBJ databases">
        <authorList>
            <person name="Varghese N."/>
            <person name="Submissions S."/>
        </authorList>
    </citation>
    <scope>NUCLEOTIDE SEQUENCE [LARGE SCALE GENOMIC DNA]</scope>
    <source>
        <strain evidence="9">DSM 23920</strain>
    </source>
</reference>
<sequence>MENLTSKKMLPVFAFWALGLIWGSNFIYMRLVSHYIASMQVVFLRVALSVLPIIAYGIFTHSFKKEHLKYWYHFLVMSLLAAVVYYYCFVMGSHLLYSGIAGAMSGSTPLFSFVLGMLFLNEEKLTFRKVLGLLLGLLGIILLAKPFNADFTPTTWEGIAYMVVGSLSFGASFIYAKKFVSPLQIPSVALTSYQLIGATIILLAITPFEGMSNVFSNTNAALGLIIGLSFLGTGLAFLIYYFIIDKLGGVKASSVTYIPPIVALIIGAFIGKEPIVLSDFLGAFIVLLGVYLLKKK</sequence>
<name>A0A1H4GRA8_9BACT</name>
<proteinExistence type="inferred from homology"/>
<dbReference type="SUPFAM" id="SSF103481">
    <property type="entry name" value="Multidrug resistance efflux transporter EmrE"/>
    <property type="match status" value="2"/>
</dbReference>
<dbReference type="PANTHER" id="PTHR32322:SF2">
    <property type="entry name" value="EAMA DOMAIN-CONTAINING PROTEIN"/>
    <property type="match status" value="1"/>
</dbReference>
<evidence type="ECO:0000256" key="1">
    <source>
        <dbReference type="ARBA" id="ARBA00004141"/>
    </source>
</evidence>
<feature type="transmembrane region" description="Helical" evidence="6">
    <location>
        <begin position="275"/>
        <end position="293"/>
    </location>
</feature>
<feature type="domain" description="EamA" evidence="7">
    <location>
        <begin position="13"/>
        <end position="143"/>
    </location>
</feature>
<evidence type="ECO:0000256" key="3">
    <source>
        <dbReference type="ARBA" id="ARBA00022692"/>
    </source>
</evidence>
<feature type="domain" description="EamA" evidence="7">
    <location>
        <begin position="158"/>
        <end position="293"/>
    </location>
</feature>
<gene>
    <name evidence="8" type="ORF">SAMN05660909_05623</name>
</gene>
<dbReference type="Proteomes" id="UP000199656">
    <property type="component" value="Unassembled WGS sequence"/>
</dbReference>
<dbReference type="Gene3D" id="1.10.3730.20">
    <property type="match status" value="1"/>
</dbReference>
<feature type="transmembrane region" description="Helical" evidence="6">
    <location>
        <begin position="12"/>
        <end position="29"/>
    </location>
</feature>
<feature type="transmembrane region" description="Helical" evidence="6">
    <location>
        <begin position="250"/>
        <end position="269"/>
    </location>
</feature>
<dbReference type="AlphaFoldDB" id="A0A1H4GRA8"/>
<comment type="similarity">
    <text evidence="2">Belongs to the EamA transporter family.</text>
</comment>
<evidence type="ECO:0000313" key="9">
    <source>
        <dbReference type="Proteomes" id="UP000199656"/>
    </source>
</evidence>
<feature type="transmembrane region" description="Helical" evidence="6">
    <location>
        <begin position="159"/>
        <end position="176"/>
    </location>
</feature>
<dbReference type="GO" id="GO:0016020">
    <property type="term" value="C:membrane"/>
    <property type="evidence" value="ECO:0007669"/>
    <property type="project" value="UniProtKB-SubCell"/>
</dbReference>